<name>A0A6J7M203_9ZZZZ</name>
<protein>
    <submittedName>
        <fullName evidence="2">Unannotated protein</fullName>
    </submittedName>
</protein>
<feature type="compositionally biased region" description="Polar residues" evidence="1">
    <location>
        <begin position="8"/>
        <end position="20"/>
    </location>
</feature>
<dbReference type="AlphaFoldDB" id="A0A6J7M203"/>
<feature type="region of interest" description="Disordered" evidence="1">
    <location>
        <begin position="1"/>
        <end position="20"/>
    </location>
</feature>
<organism evidence="2">
    <name type="scientific">freshwater metagenome</name>
    <dbReference type="NCBI Taxonomy" id="449393"/>
    <lineage>
        <taxon>unclassified sequences</taxon>
        <taxon>metagenomes</taxon>
        <taxon>ecological metagenomes</taxon>
    </lineage>
</organism>
<evidence type="ECO:0000313" key="2">
    <source>
        <dbReference type="EMBL" id="CAB4974856.1"/>
    </source>
</evidence>
<gene>
    <name evidence="2" type="ORF">UFOPK3889_00847</name>
</gene>
<evidence type="ECO:0000256" key="1">
    <source>
        <dbReference type="SAM" id="MobiDB-lite"/>
    </source>
</evidence>
<reference evidence="2" key="1">
    <citation type="submission" date="2020-05" db="EMBL/GenBank/DDBJ databases">
        <authorList>
            <person name="Chiriac C."/>
            <person name="Salcher M."/>
            <person name="Ghai R."/>
            <person name="Kavagutti S V."/>
        </authorList>
    </citation>
    <scope>NUCLEOTIDE SEQUENCE</scope>
</reference>
<proteinExistence type="predicted"/>
<accession>A0A6J7M203</accession>
<sequence length="154" mass="16194">MPLRRRSTMSGNQAEGGNSLVFTSNTPGALSAVKKLSKAQATKLKATKLSMIVEMTSLTPRLTFSQPAKAAQIAPVAIATTRQKRMCNGAGKSTAAPATAVASNATRIWPSTPILKRFILKPMATAAAEIIKGVARFSVPCKTFISPAAPKRVL</sequence>
<dbReference type="EMBL" id="CAFBNZ010000166">
    <property type="protein sequence ID" value="CAB4974856.1"/>
    <property type="molecule type" value="Genomic_DNA"/>
</dbReference>